<feature type="region of interest" description="Disordered" evidence="1">
    <location>
        <begin position="77"/>
        <end position="107"/>
    </location>
</feature>
<dbReference type="RefSeq" id="XP_007871135.1">
    <property type="nucleotide sequence ID" value="XM_007872944.1"/>
</dbReference>
<dbReference type="Proteomes" id="UP000030669">
    <property type="component" value="Unassembled WGS sequence"/>
</dbReference>
<name>S7PRD4_GLOTA</name>
<accession>S7PRD4</accession>
<dbReference type="KEGG" id="gtr:GLOTRDRAFT_133975"/>
<dbReference type="EMBL" id="KB469316">
    <property type="protein sequence ID" value="EPQ50421.1"/>
    <property type="molecule type" value="Genomic_DNA"/>
</dbReference>
<dbReference type="eggNOG" id="ENOG502T17X">
    <property type="taxonomic scope" value="Eukaryota"/>
</dbReference>
<reference evidence="2 3" key="1">
    <citation type="journal article" date="2012" name="Science">
        <title>The Paleozoic origin of enzymatic lignin decomposition reconstructed from 31 fungal genomes.</title>
        <authorList>
            <person name="Floudas D."/>
            <person name="Binder M."/>
            <person name="Riley R."/>
            <person name="Barry K."/>
            <person name="Blanchette R.A."/>
            <person name="Henrissat B."/>
            <person name="Martinez A.T."/>
            <person name="Otillar R."/>
            <person name="Spatafora J.W."/>
            <person name="Yadav J.S."/>
            <person name="Aerts A."/>
            <person name="Benoit I."/>
            <person name="Boyd A."/>
            <person name="Carlson A."/>
            <person name="Copeland A."/>
            <person name="Coutinho P.M."/>
            <person name="de Vries R.P."/>
            <person name="Ferreira P."/>
            <person name="Findley K."/>
            <person name="Foster B."/>
            <person name="Gaskell J."/>
            <person name="Glotzer D."/>
            <person name="Gorecki P."/>
            <person name="Heitman J."/>
            <person name="Hesse C."/>
            <person name="Hori C."/>
            <person name="Igarashi K."/>
            <person name="Jurgens J.A."/>
            <person name="Kallen N."/>
            <person name="Kersten P."/>
            <person name="Kohler A."/>
            <person name="Kuees U."/>
            <person name="Kumar T.K.A."/>
            <person name="Kuo A."/>
            <person name="LaButti K."/>
            <person name="Larrondo L.F."/>
            <person name="Lindquist E."/>
            <person name="Ling A."/>
            <person name="Lombard V."/>
            <person name="Lucas S."/>
            <person name="Lundell T."/>
            <person name="Martin R."/>
            <person name="McLaughlin D.J."/>
            <person name="Morgenstern I."/>
            <person name="Morin E."/>
            <person name="Murat C."/>
            <person name="Nagy L.G."/>
            <person name="Nolan M."/>
            <person name="Ohm R.A."/>
            <person name="Patyshakuliyeva A."/>
            <person name="Rokas A."/>
            <person name="Ruiz-Duenas F.J."/>
            <person name="Sabat G."/>
            <person name="Salamov A."/>
            <person name="Samejima M."/>
            <person name="Schmutz J."/>
            <person name="Slot J.C."/>
            <person name="St John F."/>
            <person name="Stenlid J."/>
            <person name="Sun H."/>
            <person name="Sun S."/>
            <person name="Syed K."/>
            <person name="Tsang A."/>
            <person name="Wiebenga A."/>
            <person name="Young D."/>
            <person name="Pisabarro A."/>
            <person name="Eastwood D.C."/>
            <person name="Martin F."/>
            <person name="Cullen D."/>
            <person name="Grigoriev I.V."/>
            <person name="Hibbett D.S."/>
        </authorList>
    </citation>
    <scope>NUCLEOTIDE SEQUENCE [LARGE SCALE GENOMIC DNA]</scope>
    <source>
        <strain evidence="2 3">ATCC 11539</strain>
    </source>
</reference>
<sequence>MSHNPSAAQGAKSDWTFNLRDRNLFADSDDSDAEGSESFSSATKQTEDARLLKEIDLGAREDKAQYKANPWSIAKINAASRAGRPSPRVSTGTKPSETTKGGPKGRIVDGFKRQAERARFNKPKNPICPSDSCLPFLSVKRGRSVAGPSHEKQADILSHNPTVPVYTSAVVEPTSRLGWACDPG</sequence>
<gene>
    <name evidence="2" type="ORF">GLOTRDRAFT_133975</name>
</gene>
<evidence type="ECO:0000313" key="2">
    <source>
        <dbReference type="EMBL" id="EPQ50421.1"/>
    </source>
</evidence>
<organism evidence="2 3">
    <name type="scientific">Gloeophyllum trabeum (strain ATCC 11539 / FP-39264 / Madison 617)</name>
    <name type="common">Brown rot fungus</name>
    <dbReference type="NCBI Taxonomy" id="670483"/>
    <lineage>
        <taxon>Eukaryota</taxon>
        <taxon>Fungi</taxon>
        <taxon>Dikarya</taxon>
        <taxon>Basidiomycota</taxon>
        <taxon>Agaricomycotina</taxon>
        <taxon>Agaricomycetes</taxon>
        <taxon>Gloeophyllales</taxon>
        <taxon>Gloeophyllaceae</taxon>
        <taxon>Gloeophyllum</taxon>
    </lineage>
</organism>
<feature type="compositionally biased region" description="Polar residues" evidence="1">
    <location>
        <begin position="88"/>
        <end position="99"/>
    </location>
</feature>
<evidence type="ECO:0000256" key="1">
    <source>
        <dbReference type="SAM" id="MobiDB-lite"/>
    </source>
</evidence>
<dbReference type="GeneID" id="19302884"/>
<protein>
    <submittedName>
        <fullName evidence="2">Uncharacterized protein</fullName>
    </submittedName>
</protein>
<dbReference type="STRING" id="670483.S7PRD4"/>
<dbReference type="HOGENOM" id="CLU_1468300_0_0_1"/>
<dbReference type="OrthoDB" id="3271131at2759"/>
<evidence type="ECO:0000313" key="3">
    <source>
        <dbReference type="Proteomes" id="UP000030669"/>
    </source>
</evidence>
<feature type="region of interest" description="Disordered" evidence="1">
    <location>
        <begin position="26"/>
        <end position="49"/>
    </location>
</feature>
<keyword evidence="3" id="KW-1185">Reference proteome</keyword>
<proteinExistence type="predicted"/>
<dbReference type="AlphaFoldDB" id="S7PRD4"/>